<organism evidence="3 4">
    <name type="scientific">Paenibacillus antibioticophila</name>
    <dbReference type="NCBI Taxonomy" id="1274374"/>
    <lineage>
        <taxon>Bacteria</taxon>
        <taxon>Bacillati</taxon>
        <taxon>Bacillota</taxon>
        <taxon>Bacilli</taxon>
        <taxon>Bacillales</taxon>
        <taxon>Paenibacillaceae</taxon>
        <taxon>Paenibacillus</taxon>
    </lineage>
</organism>
<proteinExistence type="predicted"/>
<evidence type="ECO:0000313" key="4">
    <source>
        <dbReference type="Proteomes" id="UP000681162"/>
    </source>
</evidence>
<evidence type="ECO:0000313" key="3">
    <source>
        <dbReference type="EMBL" id="GIO36964.1"/>
    </source>
</evidence>
<keyword evidence="2" id="KW-0472">Membrane</keyword>
<feature type="region of interest" description="Disordered" evidence="1">
    <location>
        <begin position="1"/>
        <end position="29"/>
    </location>
</feature>
<keyword evidence="2" id="KW-0812">Transmembrane</keyword>
<dbReference type="EMBL" id="BORR01000005">
    <property type="protein sequence ID" value="GIO36964.1"/>
    <property type="molecule type" value="Genomic_DNA"/>
</dbReference>
<feature type="transmembrane region" description="Helical" evidence="2">
    <location>
        <begin position="66"/>
        <end position="87"/>
    </location>
</feature>
<evidence type="ECO:0000256" key="2">
    <source>
        <dbReference type="SAM" id="Phobius"/>
    </source>
</evidence>
<dbReference type="RefSeq" id="WP_212939264.1">
    <property type="nucleotide sequence ID" value="NZ_BORR01000005.1"/>
</dbReference>
<name>A0A919XQ67_9BACL</name>
<accession>A0A919XQ67</accession>
<gene>
    <name evidence="3" type="ORF">J41TS12_18250</name>
</gene>
<feature type="compositionally biased region" description="Basic residues" evidence="1">
    <location>
        <begin position="9"/>
        <end position="19"/>
    </location>
</feature>
<sequence>MNEHLSRSERHRTVRRRQQQVKPTSSLPEKVQHALQAEVEEGGLDFSELPPRRELFPSQRLRITRIFYNVLLYVFIGITIYLLWWGISASPWGQEHGL</sequence>
<keyword evidence="2" id="KW-1133">Transmembrane helix</keyword>
<comment type="caution">
    <text evidence="3">The sequence shown here is derived from an EMBL/GenBank/DDBJ whole genome shotgun (WGS) entry which is preliminary data.</text>
</comment>
<keyword evidence="4" id="KW-1185">Reference proteome</keyword>
<dbReference type="AlphaFoldDB" id="A0A919XQ67"/>
<protein>
    <submittedName>
        <fullName evidence="3">Uncharacterized protein</fullName>
    </submittedName>
</protein>
<dbReference type="Proteomes" id="UP000681162">
    <property type="component" value="Unassembled WGS sequence"/>
</dbReference>
<reference evidence="3 4" key="1">
    <citation type="submission" date="2021-03" db="EMBL/GenBank/DDBJ databases">
        <title>Antimicrobial resistance genes in bacteria isolated from Japanese honey, and their potential for conferring macrolide and lincosamide resistance in the American foulbrood pathogen Paenibacillus larvae.</title>
        <authorList>
            <person name="Okamoto M."/>
            <person name="Kumagai M."/>
            <person name="Kanamori H."/>
            <person name="Takamatsu D."/>
        </authorList>
    </citation>
    <scope>NUCLEOTIDE SEQUENCE [LARGE SCALE GENOMIC DNA]</scope>
    <source>
        <strain evidence="3 4">J41TS12</strain>
    </source>
</reference>
<evidence type="ECO:0000256" key="1">
    <source>
        <dbReference type="SAM" id="MobiDB-lite"/>
    </source>
</evidence>